<dbReference type="SUPFAM" id="SSF53335">
    <property type="entry name" value="S-adenosyl-L-methionine-dependent methyltransferases"/>
    <property type="match status" value="1"/>
</dbReference>
<dbReference type="InterPro" id="IPR029063">
    <property type="entry name" value="SAM-dependent_MTases_sf"/>
</dbReference>
<evidence type="ECO:0000313" key="2">
    <source>
        <dbReference type="Proteomes" id="UP000199101"/>
    </source>
</evidence>
<accession>A0A1C3XAQ9</accession>
<proteinExistence type="predicted"/>
<dbReference type="AlphaFoldDB" id="A0A1C3XAQ9"/>
<evidence type="ECO:0008006" key="3">
    <source>
        <dbReference type="Google" id="ProtNLM"/>
    </source>
</evidence>
<dbReference type="RefSeq" id="WP_092719627.1">
    <property type="nucleotide sequence ID" value="NZ_FMAG01000013.1"/>
</dbReference>
<reference evidence="2" key="1">
    <citation type="submission" date="2016-08" db="EMBL/GenBank/DDBJ databases">
        <authorList>
            <person name="Varghese N."/>
            <person name="Submissions Spin"/>
        </authorList>
    </citation>
    <scope>NUCLEOTIDE SEQUENCE [LARGE SCALE GENOMIC DNA]</scope>
    <source>
        <strain evidence="2">HAMBI 2975</strain>
    </source>
</reference>
<organism evidence="1 2">
    <name type="scientific">Rhizobium multihospitium</name>
    <dbReference type="NCBI Taxonomy" id="410764"/>
    <lineage>
        <taxon>Bacteria</taxon>
        <taxon>Pseudomonadati</taxon>
        <taxon>Pseudomonadota</taxon>
        <taxon>Alphaproteobacteria</taxon>
        <taxon>Hyphomicrobiales</taxon>
        <taxon>Rhizobiaceae</taxon>
        <taxon>Rhizobium/Agrobacterium group</taxon>
        <taxon>Rhizobium</taxon>
    </lineage>
</organism>
<dbReference type="OrthoDB" id="9816424at2"/>
<evidence type="ECO:0000313" key="1">
    <source>
        <dbReference type="EMBL" id="SCB49299.1"/>
    </source>
</evidence>
<sequence length="217" mass="24529">MTLDEIGLEFGTDKASNHHDFLRFYERRLSQLKERAQLLILEIGVYRGGSVRTWSKYFPQAIVVGLDVTPDCRKYESGNVYVRIGDATDSSFLFDVISEFGRPDLIIDDGSHRWDHQITSLQMLFPLLKQDGFYIVEDLDTSFEKHLENAPFNGFSAISAFDYLVKLSRIVTGDAALGSERPYDLFASEHGKFISSIEFGRRTAVIAKKSDPLLGSS</sequence>
<protein>
    <recommendedName>
        <fullName evidence="3">Methyltransferase domain-containing protein</fullName>
    </recommendedName>
</protein>
<dbReference type="Gene3D" id="3.40.50.150">
    <property type="entry name" value="Vaccinia Virus protein VP39"/>
    <property type="match status" value="1"/>
</dbReference>
<gene>
    <name evidence="1" type="ORF">GA0061103_0572</name>
</gene>
<name>A0A1C3XAQ9_9HYPH</name>
<keyword evidence="2" id="KW-1185">Reference proteome</keyword>
<dbReference type="STRING" id="410764.GA0061103_0572"/>
<dbReference type="Proteomes" id="UP000199101">
    <property type="component" value="Unassembled WGS sequence"/>
</dbReference>
<dbReference type="EMBL" id="FMAG01000013">
    <property type="protein sequence ID" value="SCB49299.1"/>
    <property type="molecule type" value="Genomic_DNA"/>
</dbReference>